<evidence type="ECO:0000313" key="4">
    <source>
        <dbReference type="EMBL" id="CAL4778517.1"/>
    </source>
</evidence>
<dbReference type="Gene3D" id="2.60.120.330">
    <property type="entry name" value="B-lactam Antibiotic, Isopenicillin N Synthase, Chain"/>
    <property type="match status" value="1"/>
</dbReference>
<dbReference type="Proteomes" id="UP001152797">
    <property type="component" value="Unassembled WGS sequence"/>
</dbReference>
<dbReference type="Pfam" id="PF05118">
    <property type="entry name" value="Asp_Arg_Hydrox"/>
    <property type="match status" value="1"/>
</dbReference>
<dbReference type="SUPFAM" id="SSF51197">
    <property type="entry name" value="Clavaminate synthase-like"/>
    <property type="match status" value="1"/>
</dbReference>
<organism evidence="3">
    <name type="scientific">Cladocopium goreaui</name>
    <dbReference type="NCBI Taxonomy" id="2562237"/>
    <lineage>
        <taxon>Eukaryota</taxon>
        <taxon>Sar</taxon>
        <taxon>Alveolata</taxon>
        <taxon>Dinophyceae</taxon>
        <taxon>Suessiales</taxon>
        <taxon>Symbiodiniaceae</taxon>
        <taxon>Cladocopium</taxon>
    </lineage>
</organism>
<feature type="domain" description="Aspartyl/asparaginy/proline hydroxylase" evidence="2">
    <location>
        <begin position="898"/>
        <end position="984"/>
    </location>
</feature>
<reference evidence="4 5" key="2">
    <citation type="submission" date="2024-05" db="EMBL/GenBank/DDBJ databases">
        <authorList>
            <person name="Chen Y."/>
            <person name="Shah S."/>
            <person name="Dougan E. K."/>
            <person name="Thang M."/>
            <person name="Chan C."/>
        </authorList>
    </citation>
    <scope>NUCLEOTIDE SEQUENCE [LARGE SCALE GENOMIC DNA]</scope>
</reference>
<dbReference type="InterPro" id="IPR027443">
    <property type="entry name" value="IPNS-like_sf"/>
</dbReference>
<gene>
    <name evidence="3" type="ORF">C1SCF055_LOCUS18132</name>
</gene>
<evidence type="ECO:0000313" key="3">
    <source>
        <dbReference type="EMBL" id="CAI3991205.1"/>
    </source>
</evidence>
<evidence type="ECO:0000313" key="5">
    <source>
        <dbReference type="Proteomes" id="UP001152797"/>
    </source>
</evidence>
<dbReference type="AlphaFoldDB" id="A0A9P1FYD0"/>
<name>A0A9P1FYD0_9DINO</name>
<dbReference type="EMBL" id="CAMXCT030001558">
    <property type="protein sequence ID" value="CAL4778517.1"/>
    <property type="molecule type" value="Genomic_DNA"/>
</dbReference>
<accession>A0A9P1FYD0</accession>
<dbReference type="OrthoDB" id="428489at2759"/>
<evidence type="ECO:0000256" key="1">
    <source>
        <dbReference type="ARBA" id="ARBA00007730"/>
    </source>
</evidence>
<comment type="caution">
    <text evidence="3">The sequence shown here is derived from an EMBL/GenBank/DDBJ whole genome shotgun (WGS) entry which is preliminary data.</text>
</comment>
<protein>
    <submittedName>
        <fullName evidence="4">Aspartyl/asparaginy/proline hydroxylase domain-containing protein</fullName>
    </submittedName>
</protein>
<dbReference type="EMBL" id="CAMXCT020001558">
    <property type="protein sequence ID" value="CAL1144580.1"/>
    <property type="molecule type" value="Genomic_DNA"/>
</dbReference>
<comment type="similarity">
    <text evidence="1">Belongs to the aspartyl/asparaginyl beta-hydroxylase family.</text>
</comment>
<evidence type="ECO:0000259" key="2">
    <source>
        <dbReference type="Pfam" id="PF05118"/>
    </source>
</evidence>
<dbReference type="InterPro" id="IPR007803">
    <property type="entry name" value="Asp/Arg/Pro-Hydrxlase"/>
</dbReference>
<proteinExistence type="inferred from homology"/>
<reference evidence="3" key="1">
    <citation type="submission" date="2022-10" db="EMBL/GenBank/DDBJ databases">
        <authorList>
            <person name="Chen Y."/>
            <person name="Dougan E. K."/>
            <person name="Chan C."/>
            <person name="Rhodes N."/>
            <person name="Thang M."/>
        </authorList>
    </citation>
    <scope>NUCLEOTIDE SEQUENCE</scope>
</reference>
<keyword evidence="5" id="KW-1185">Reference proteome</keyword>
<sequence length="1078" mass="118969">MALDFALCPTTCSVDWTFLRGEISAWSRQPRQNQPVRWMVLCVFSNWIARIPKVWDGCLVGVSLALLHAAFCAEPGKERAELFQQVIHGVSLQGWPGLVLEVGWPIFELVAAHGSIVQSGGWKGQEELFPVEPPECTKLTRGADDVRWEASLITMDRAQRLVETGQLRLEEPEVVFSLNLLCSSQTAPDFASATACTLKALAAPQAARRNLIAAAERAAIGCLGEGAPGALITALLRSPWPLAHLLGRLRPPSLDEVDTSEKYVLQTEASGLVWQPRQLPYASGVLTFERTKDAAFPWVQFVARAVPAERILMELPWPDGVSFEEIQREAIALLSQFPTTNYPGPSNDRETWKTLCLVCKDGLQDPASTSEGTVYAKTEIFSLAPALERFVDLFGKTGAADGLACDAWGQLNRLQLTAIRPLGVHCNAASPMMMHPGSAVIRHGTPFAAPVSVPAPRPRCVLSGPATTLATVATVARRLPRLWSSRRRAQRRFCELLVDGDSNGVEHICQARQMLQAKGWQVQTTIFATPGRFQNQRLQSFVEEEPLVFSQPVEWNASKDSTDEAIIAELKSMAKMSFTFGIALLTADKDFFEAINEVASCGKPVTVILPIGRPGPTELYRSNPAVEVSVLQAANELGRFERVKATIRADGRGEVETNSLLRPEAPYAQLNGVLERLNDLGYYSPEDVYWNHALVKFWFANSLGDLPVYPPWALLDAVARVLEEPRQWTSKQQQMAFILPCADTWNLTPRMKDFYISRKAYSITKGCGPFVVPDSGESLAEEVLRRLGYDDEAAPEFTEFALSFFAQNKNKSKLRKADLLPIAGDTVSDVKGKLREAFLSHKVSDGEWLIPPAGDAVLKMLRKQGFDGSELEAMKAYAAAKQLPSRKTRIGYISMIQAHSKSRVRLSVVLPGGMIAWHPDARVVENGRLILHVPIRSQPGALTRLGQILFHAPEGVLHWADYSLPHSVFNAGAEPRVHLIVDVASRNNEDFERNFLRRWSPEVLEHFVANAMPPVDAMATEASAVGPPGSSFVRPLSRQMSDAYTTLVGGSTEMLALERRVWQQVGEAYATQVAQMMR</sequence>
<dbReference type="EMBL" id="CAMXCT010001558">
    <property type="protein sequence ID" value="CAI3991205.1"/>
    <property type="molecule type" value="Genomic_DNA"/>
</dbReference>